<dbReference type="InterPro" id="IPR025525">
    <property type="entry name" value="hAT-like_transposase_RNase-H"/>
</dbReference>
<evidence type="ECO:0000256" key="6">
    <source>
        <dbReference type="ARBA" id="ARBA00023242"/>
    </source>
</evidence>
<keyword evidence="2" id="KW-0479">Metal-binding</keyword>
<reference evidence="10" key="1">
    <citation type="journal article" date="2015" name="Genome Announc.">
        <title>Genome sequence of the AIDS-associated pathogen Penicillium marneffei (ATCC18224) and its near taxonomic relative Talaromyces stipitatus (ATCC10500).</title>
        <authorList>
            <person name="Nierman W.C."/>
            <person name="Fedorova-Abrams N.D."/>
            <person name="Andrianopoulos A."/>
        </authorList>
    </citation>
    <scope>NUCLEOTIDE SEQUENCE [LARGE SCALE GENOMIC DNA]</scope>
    <source>
        <strain evidence="10">ATCC 10500 / CBS 375.48 / QM 6759 / NRRL 1006</strain>
    </source>
</reference>
<comment type="subcellular location">
    <subcellularLocation>
        <location evidence="1">Nucleus</location>
    </subcellularLocation>
</comment>
<dbReference type="GeneID" id="8098667"/>
<evidence type="ECO:0000256" key="2">
    <source>
        <dbReference type="ARBA" id="ARBA00022723"/>
    </source>
</evidence>
<dbReference type="PhylomeDB" id="B8MT22"/>
<dbReference type="OrthoDB" id="4837779at2759"/>
<dbReference type="SUPFAM" id="SSF53098">
    <property type="entry name" value="Ribonuclease H-like"/>
    <property type="match status" value="1"/>
</dbReference>
<keyword evidence="5" id="KW-0238">DNA-binding</keyword>
<name>B8MT22_TALSN</name>
<dbReference type="GO" id="GO:0008270">
    <property type="term" value="F:zinc ion binding"/>
    <property type="evidence" value="ECO:0007669"/>
    <property type="project" value="UniProtKB-KW"/>
</dbReference>
<evidence type="ECO:0000256" key="3">
    <source>
        <dbReference type="ARBA" id="ARBA00022771"/>
    </source>
</evidence>
<keyword evidence="4" id="KW-0862">Zinc</keyword>
<evidence type="ECO:0000256" key="5">
    <source>
        <dbReference type="ARBA" id="ARBA00023125"/>
    </source>
</evidence>
<evidence type="ECO:0000313" key="10">
    <source>
        <dbReference type="Proteomes" id="UP000001745"/>
    </source>
</evidence>
<dbReference type="VEuPathDB" id="FungiDB:TSTA_001730"/>
<dbReference type="InterPro" id="IPR008906">
    <property type="entry name" value="HATC_C_dom"/>
</dbReference>
<feature type="domain" description="HAT C-terminal dimerisation" evidence="7">
    <location>
        <begin position="473"/>
        <end position="510"/>
    </location>
</feature>
<feature type="domain" description="hAT-like transposase RNase-H fold" evidence="8">
    <location>
        <begin position="324"/>
        <end position="408"/>
    </location>
</feature>
<dbReference type="GO" id="GO:0046983">
    <property type="term" value="F:protein dimerization activity"/>
    <property type="evidence" value="ECO:0007669"/>
    <property type="project" value="InterPro"/>
</dbReference>
<dbReference type="OMA" id="LWTHEST"/>
<dbReference type="eggNOG" id="KOG1121">
    <property type="taxonomic scope" value="Eukaryota"/>
</dbReference>
<evidence type="ECO:0000259" key="7">
    <source>
        <dbReference type="Pfam" id="PF05699"/>
    </source>
</evidence>
<dbReference type="EMBL" id="EQ962660">
    <property type="protein sequence ID" value="EED12102.1"/>
    <property type="molecule type" value="Genomic_DNA"/>
</dbReference>
<keyword evidence="10" id="KW-1185">Reference proteome</keyword>
<dbReference type="STRING" id="441959.B8MT22"/>
<sequence length="511" mass="58844">MSTLSNKPVPAPHQNISSDKLSLALRLHGVLKEAITEMIDFFCALLRWVIETQQPFTVVEHPTWKELLKSLNANYPIKTADTLRNQFKEINGLHSGENLSTIVKSVLEAFQIEYKLLTITRDNARNNLTLYDYLHADLLKDFNKEDSLFRMKPLMRFQGRNSFIGCLAHILNLICKDILVSLKTGTVRDAHVILNEMPSQKDHSPETLISMKGAIVKIRLLALWISNSPQRRQAWKDISPYKQINYDINTHWNSTYNIVSKALQLRKEVTQFIREHPDIQEMQPTDSDWSTLRQIQKVLKPFWDHTNSVSKHCLSITKSLPIYWSLNDILDDIKNNKDDFQEITKEVQNAVEGGIRKMDKFTKKMDSNIIYYMAAILDPRVKTSFIQAQMSKSDADVIISNIHKYLKKQYPASPTSSSSAERPPGMPGTLWKKLKKIQPLQSADIISDIDWYLDSSPEMWSHGIIEDGDPDWILKWWKANAFNYPLMSKAIQDYLPILSAEVGVKRLFSNA</sequence>
<dbReference type="GO" id="GO:0003677">
    <property type="term" value="F:DNA binding"/>
    <property type="evidence" value="ECO:0007669"/>
    <property type="project" value="UniProtKB-KW"/>
</dbReference>
<dbReference type="Proteomes" id="UP000001745">
    <property type="component" value="Unassembled WGS sequence"/>
</dbReference>
<dbReference type="GO" id="GO:0005634">
    <property type="term" value="C:nucleus"/>
    <property type="evidence" value="ECO:0007669"/>
    <property type="project" value="UniProtKB-SubCell"/>
</dbReference>
<dbReference type="Pfam" id="PF14372">
    <property type="entry name" value="hAT-like_RNase-H"/>
    <property type="match status" value="1"/>
</dbReference>
<dbReference type="AlphaFoldDB" id="B8MT22"/>
<dbReference type="InParanoid" id="B8MT22"/>
<evidence type="ECO:0000256" key="1">
    <source>
        <dbReference type="ARBA" id="ARBA00004123"/>
    </source>
</evidence>
<dbReference type="InterPro" id="IPR012337">
    <property type="entry name" value="RNaseH-like_sf"/>
</dbReference>
<organism evidence="9 10">
    <name type="scientific">Talaromyces stipitatus (strain ATCC 10500 / CBS 375.48 / QM 6759 / NRRL 1006)</name>
    <name type="common">Penicillium stipitatum</name>
    <dbReference type="NCBI Taxonomy" id="441959"/>
    <lineage>
        <taxon>Eukaryota</taxon>
        <taxon>Fungi</taxon>
        <taxon>Dikarya</taxon>
        <taxon>Ascomycota</taxon>
        <taxon>Pezizomycotina</taxon>
        <taxon>Eurotiomycetes</taxon>
        <taxon>Eurotiomycetidae</taxon>
        <taxon>Eurotiales</taxon>
        <taxon>Trichocomaceae</taxon>
        <taxon>Talaromyces</taxon>
        <taxon>Talaromyces sect. Talaromyces</taxon>
    </lineage>
</organism>
<proteinExistence type="predicted"/>
<keyword evidence="3" id="KW-0863">Zinc-finger</keyword>
<dbReference type="PANTHER" id="PTHR46481">
    <property type="entry name" value="ZINC FINGER BED DOMAIN-CONTAINING PROTEIN 4"/>
    <property type="match status" value="1"/>
</dbReference>
<dbReference type="Pfam" id="PF05699">
    <property type="entry name" value="Dimer_Tnp_hAT"/>
    <property type="match status" value="1"/>
</dbReference>
<evidence type="ECO:0000256" key="4">
    <source>
        <dbReference type="ARBA" id="ARBA00022833"/>
    </source>
</evidence>
<dbReference type="RefSeq" id="XP_002487756.1">
    <property type="nucleotide sequence ID" value="XM_002487711.1"/>
</dbReference>
<accession>B8MT22</accession>
<keyword evidence="6" id="KW-0539">Nucleus</keyword>
<evidence type="ECO:0000313" key="9">
    <source>
        <dbReference type="EMBL" id="EED12102.1"/>
    </source>
</evidence>
<protein>
    <submittedName>
        <fullName evidence="9">Uncharacterized protein</fullName>
    </submittedName>
</protein>
<dbReference type="InterPro" id="IPR052035">
    <property type="entry name" value="ZnF_BED_domain_contain"/>
</dbReference>
<gene>
    <name evidence="9" type="ORF">TSTA_001730</name>
</gene>
<dbReference type="HOGENOM" id="CLU_554519_0_0_1"/>
<evidence type="ECO:0000259" key="8">
    <source>
        <dbReference type="Pfam" id="PF14372"/>
    </source>
</evidence>
<dbReference type="PANTHER" id="PTHR46481:SF10">
    <property type="entry name" value="ZINC FINGER BED DOMAIN-CONTAINING PROTEIN 39"/>
    <property type="match status" value="1"/>
</dbReference>